<evidence type="ECO:0000256" key="5">
    <source>
        <dbReference type="ARBA" id="ARBA00023002"/>
    </source>
</evidence>
<keyword evidence="7 8" id="KW-0503">Monooxygenase</keyword>
<dbReference type="InterPro" id="IPR017972">
    <property type="entry name" value="Cyt_P450_CS"/>
</dbReference>
<dbReference type="Pfam" id="PF00067">
    <property type="entry name" value="p450"/>
    <property type="match status" value="1"/>
</dbReference>
<evidence type="ECO:0000256" key="3">
    <source>
        <dbReference type="ARBA" id="ARBA00022617"/>
    </source>
</evidence>
<dbReference type="SUPFAM" id="SSF48264">
    <property type="entry name" value="Cytochrome P450"/>
    <property type="match status" value="1"/>
</dbReference>
<keyword evidence="11" id="KW-1185">Reference proteome</keyword>
<evidence type="ECO:0000256" key="9">
    <source>
        <dbReference type="SAM" id="MobiDB-lite"/>
    </source>
</evidence>
<evidence type="ECO:0000256" key="4">
    <source>
        <dbReference type="ARBA" id="ARBA00022723"/>
    </source>
</evidence>
<dbReference type="PROSITE" id="PS00086">
    <property type="entry name" value="CYTOCHROME_P450"/>
    <property type="match status" value="1"/>
</dbReference>
<dbReference type="InterPro" id="IPR047146">
    <property type="entry name" value="Cyt_P450_E_CYP52_fungi"/>
</dbReference>
<dbReference type="Gene3D" id="1.10.630.10">
    <property type="entry name" value="Cytochrome P450"/>
    <property type="match status" value="1"/>
</dbReference>
<keyword evidence="5 8" id="KW-0560">Oxidoreductase</keyword>
<keyword evidence="6 8" id="KW-0408">Iron</keyword>
<keyword evidence="4 8" id="KW-0479">Metal-binding</keyword>
<name>A0ABQ0MBQ0_MYCCL</name>
<evidence type="ECO:0000256" key="8">
    <source>
        <dbReference type="RuleBase" id="RU000461"/>
    </source>
</evidence>
<evidence type="ECO:0000256" key="6">
    <source>
        <dbReference type="ARBA" id="ARBA00023004"/>
    </source>
</evidence>
<dbReference type="InterPro" id="IPR001128">
    <property type="entry name" value="Cyt_P450"/>
</dbReference>
<organism evidence="10 11">
    <name type="scientific">Mycena chlorophos</name>
    <name type="common">Agaric fungus</name>
    <name type="synonym">Agaricus chlorophos</name>
    <dbReference type="NCBI Taxonomy" id="658473"/>
    <lineage>
        <taxon>Eukaryota</taxon>
        <taxon>Fungi</taxon>
        <taxon>Dikarya</taxon>
        <taxon>Basidiomycota</taxon>
        <taxon>Agaricomycotina</taxon>
        <taxon>Agaricomycetes</taxon>
        <taxon>Agaricomycetidae</taxon>
        <taxon>Agaricales</taxon>
        <taxon>Marasmiineae</taxon>
        <taxon>Mycenaceae</taxon>
        <taxon>Mycena</taxon>
    </lineage>
</organism>
<evidence type="ECO:0000256" key="1">
    <source>
        <dbReference type="ARBA" id="ARBA00001971"/>
    </source>
</evidence>
<dbReference type="EMBL" id="DF849967">
    <property type="protein sequence ID" value="GAT60764.1"/>
    <property type="molecule type" value="Genomic_DNA"/>
</dbReference>
<evidence type="ECO:0000313" key="11">
    <source>
        <dbReference type="Proteomes" id="UP000815677"/>
    </source>
</evidence>
<dbReference type="PRINTS" id="PR00385">
    <property type="entry name" value="P450"/>
</dbReference>
<dbReference type="PANTHER" id="PTHR24287">
    <property type="entry name" value="P450, PUTATIVE (EUROFUNG)-RELATED"/>
    <property type="match status" value="1"/>
</dbReference>
<protein>
    <submittedName>
        <fullName evidence="10">Cytochrome P450 monooxygenase</fullName>
    </submittedName>
</protein>
<dbReference type="InterPro" id="IPR036396">
    <property type="entry name" value="Cyt_P450_sf"/>
</dbReference>
<evidence type="ECO:0000256" key="7">
    <source>
        <dbReference type="ARBA" id="ARBA00023033"/>
    </source>
</evidence>
<evidence type="ECO:0000256" key="2">
    <source>
        <dbReference type="ARBA" id="ARBA00010617"/>
    </source>
</evidence>
<accession>A0ABQ0MBQ0</accession>
<gene>
    <name evidence="10" type="ORF">MCHLO_16867</name>
</gene>
<keyword evidence="3 8" id="KW-0349">Heme</keyword>
<proteinExistence type="inferred from homology"/>
<reference evidence="10" key="1">
    <citation type="submission" date="2014-09" db="EMBL/GenBank/DDBJ databases">
        <title>Genome sequence of the luminous mushroom Mycena chlorophos for searching fungal bioluminescence genes.</title>
        <authorList>
            <person name="Tanaka Y."/>
            <person name="Kasuga D."/>
            <person name="Oba Y."/>
            <person name="Hase S."/>
            <person name="Sato K."/>
            <person name="Oba Y."/>
            <person name="Sakakibara Y."/>
        </authorList>
    </citation>
    <scope>NUCLEOTIDE SEQUENCE</scope>
</reference>
<evidence type="ECO:0000313" key="10">
    <source>
        <dbReference type="EMBL" id="GAT60764.1"/>
    </source>
</evidence>
<comment type="similarity">
    <text evidence="2 8">Belongs to the cytochrome P450 family.</text>
</comment>
<dbReference type="CDD" id="cd11063">
    <property type="entry name" value="CYP52"/>
    <property type="match status" value="1"/>
</dbReference>
<dbReference type="PRINTS" id="PR00463">
    <property type="entry name" value="EP450I"/>
</dbReference>
<dbReference type="GO" id="GO:0004497">
    <property type="term" value="F:monooxygenase activity"/>
    <property type="evidence" value="ECO:0007669"/>
    <property type="project" value="UniProtKB-KW"/>
</dbReference>
<dbReference type="Proteomes" id="UP000815677">
    <property type="component" value="Unassembled WGS sequence"/>
</dbReference>
<feature type="region of interest" description="Disordered" evidence="9">
    <location>
        <begin position="509"/>
        <end position="532"/>
    </location>
</feature>
<dbReference type="PANTHER" id="PTHR24287:SF1">
    <property type="entry name" value="P450, PUTATIVE (EUROFUNG)-RELATED"/>
    <property type="match status" value="1"/>
</dbReference>
<comment type="cofactor">
    <cofactor evidence="1">
        <name>heme</name>
        <dbReference type="ChEBI" id="CHEBI:30413"/>
    </cofactor>
</comment>
<sequence length="555" mass="62703">MALTPGLKFILSSLPGLTLPATIVYFAAEHRRYPRWLSILAALSAGPVLAWLKAQYQFIQEEREMRALGAVRVPEMKGKWPWNLDLIVGRLKQGKDGYPFDAIEVLFKRYGDIFNMRILGENRVVSGDPAHIQRMFATDFEGWEKGDRFRWQFASLGLGVFVSDGDMWKFHRQMTRPFFSRDRVTDLDLFSRHCEEALTVLKASDNVPIDFQEVAFRFTLDAAAEFLCGVRIHSLQGDPESQAFGPAMSALQHQLAQRSRMSPLWPIFEIRKDKTRKHLEQIQGFFRPIIHAALEKKAASHGSMAPSDTLLDALLESTADPKLILDQTMNILFAGRDTTAATITFLTYCLATHPPVLARLRAEIASELGELRDPSFEDIKQMKLLRATINETLRLFPPVPGNVRSAIKSTTLPSSVPGGKPYYIPAGTKVPFSTMAMHKNKDLWGPDADIWDPDRFLDERNQRVVSNPFMFLPFSAGPRICLGQQFAYHEISFFIIRLLQTFETLELAPDAQPEDSRPPASWATGKGRKSMEKIKPKSDLTMCVAGGLWMRVSVK</sequence>
<dbReference type="InterPro" id="IPR002401">
    <property type="entry name" value="Cyt_P450_E_grp-I"/>
</dbReference>